<evidence type="ECO:0000256" key="6">
    <source>
        <dbReference type="ARBA" id="ARBA00022664"/>
    </source>
</evidence>
<evidence type="ECO:0000256" key="2">
    <source>
        <dbReference type="ARBA" id="ARBA00004496"/>
    </source>
</evidence>
<comment type="subcellular location">
    <subcellularLocation>
        <location evidence="2">Cytoplasm</location>
    </subcellularLocation>
    <subcellularLocation>
        <location evidence="1">Nucleus</location>
    </subcellularLocation>
</comment>
<dbReference type="Proteomes" id="UP001306508">
    <property type="component" value="Unassembled WGS sequence"/>
</dbReference>
<dbReference type="SUPFAM" id="SSF82708">
    <property type="entry name" value="R3H domain"/>
    <property type="match status" value="1"/>
</dbReference>
<dbReference type="Gene3D" id="3.30.1370.50">
    <property type="entry name" value="R3H-like domain"/>
    <property type="match status" value="1"/>
</dbReference>
<reference evidence="12" key="1">
    <citation type="submission" date="2023-07" db="EMBL/GenBank/DDBJ databases">
        <title>A draft genome of Kazachstania heterogenica Y-27499.</title>
        <authorList>
            <person name="Donic C."/>
            <person name="Kralova J.S."/>
            <person name="Fidel L."/>
            <person name="Ben-Dor S."/>
            <person name="Jung S."/>
        </authorList>
    </citation>
    <scope>NUCLEOTIDE SEQUENCE [LARGE SCALE GENOMIC DNA]</scope>
    <source>
        <strain evidence="12">Y27499</strain>
    </source>
</reference>
<keyword evidence="5" id="KW-0963">Cytoplasm</keyword>
<evidence type="ECO:0000256" key="9">
    <source>
        <dbReference type="SAM" id="MobiDB-lite"/>
    </source>
</evidence>
<dbReference type="GO" id="GO:0005634">
    <property type="term" value="C:nucleus"/>
    <property type="evidence" value="ECO:0007669"/>
    <property type="project" value="UniProtKB-SubCell"/>
</dbReference>
<dbReference type="CDD" id="cd02646">
    <property type="entry name" value="R3H_G-patch"/>
    <property type="match status" value="1"/>
</dbReference>
<evidence type="ECO:0000256" key="5">
    <source>
        <dbReference type="ARBA" id="ARBA00022490"/>
    </source>
</evidence>
<comment type="similarity">
    <text evidence="3">Belongs to the SQS1 family.</text>
</comment>
<feature type="domain" description="G-patch" evidence="10">
    <location>
        <begin position="783"/>
        <end position="830"/>
    </location>
</feature>
<feature type="region of interest" description="Disordered" evidence="9">
    <location>
        <begin position="826"/>
        <end position="860"/>
    </location>
</feature>
<dbReference type="AlphaFoldDB" id="A0AAN7ZSQ7"/>
<evidence type="ECO:0000259" key="10">
    <source>
        <dbReference type="PROSITE" id="PS50174"/>
    </source>
</evidence>
<keyword evidence="6" id="KW-0507">mRNA processing</keyword>
<name>A0AAN7ZSQ7_9SACH</name>
<protein>
    <recommendedName>
        <fullName evidence="4">Protein SQS1</fullName>
    </recommendedName>
</protein>
<gene>
    <name evidence="11" type="ORF">RI543_001736</name>
</gene>
<evidence type="ECO:0000256" key="7">
    <source>
        <dbReference type="ARBA" id="ARBA00023187"/>
    </source>
</evidence>
<dbReference type="PROSITE" id="PS50174">
    <property type="entry name" value="G_PATCH"/>
    <property type="match status" value="1"/>
</dbReference>
<feature type="compositionally biased region" description="Basic residues" evidence="9">
    <location>
        <begin position="845"/>
        <end position="860"/>
    </location>
</feature>
<dbReference type="GO" id="GO:0003676">
    <property type="term" value="F:nucleic acid binding"/>
    <property type="evidence" value="ECO:0007669"/>
    <property type="project" value="InterPro"/>
</dbReference>
<dbReference type="InterPro" id="IPR000467">
    <property type="entry name" value="G_patch_dom"/>
</dbReference>
<keyword evidence="8" id="KW-0539">Nucleus</keyword>
<feature type="region of interest" description="Disordered" evidence="9">
    <location>
        <begin position="523"/>
        <end position="560"/>
    </location>
</feature>
<comment type="caution">
    <text evidence="11">The sequence shown here is derived from an EMBL/GenBank/DDBJ whole genome shotgun (WGS) entry which is preliminary data.</text>
</comment>
<dbReference type="PANTHER" id="PTHR14195">
    <property type="entry name" value="G PATCH DOMAIN CONTAINING PROTEIN 2"/>
    <property type="match status" value="1"/>
</dbReference>
<dbReference type="InterPro" id="IPR034082">
    <property type="entry name" value="R3H_G-patch"/>
</dbReference>
<keyword evidence="12" id="KW-1185">Reference proteome</keyword>
<evidence type="ECO:0000256" key="1">
    <source>
        <dbReference type="ARBA" id="ARBA00004123"/>
    </source>
</evidence>
<evidence type="ECO:0000256" key="4">
    <source>
        <dbReference type="ARBA" id="ARBA00018964"/>
    </source>
</evidence>
<evidence type="ECO:0000313" key="12">
    <source>
        <dbReference type="Proteomes" id="UP001306508"/>
    </source>
</evidence>
<dbReference type="GO" id="GO:0006397">
    <property type="term" value="P:mRNA processing"/>
    <property type="evidence" value="ECO:0007669"/>
    <property type="project" value="UniProtKB-KW"/>
</dbReference>
<sequence length="860" mass="99881">MVKRHKHYSKKNKSKTKNTSRYGKSSHKSKSHNHKQYTARFSLNDNNQNTHDIDEDDNFIWNRSSLPIGGNDFMIDIHEDMKDINYGKNYVSPKTVEDYYFGRDNLKNNHSLKYTALRLLGRNEDVNFHNYDNNANEDANKSNYRKRKMVFVKAKEPYDPSHELIERLRSKENERLLDNDSSMIRPINVINNNKKENTHDNNGDNITVNILDTSLDRDINVSIEKHNNETDVLNSNNASDSSLTTYSSEIISVKDLFFVDEIGSPVDTETSVKTVFSENDRHDIKKLNNRDQFTNHKRKLEFNPSLVIGKVELTVVESNNCSAYDNSNKSVVYDNVRVEPKSKSISFIEKNYNEMSSVILQNEINKGQNFDDIKELTKDFFTAEGYSDNYTIDNNNRNNMAKEESSSISDKIILKNIESLKLYESQSSTESQSNNEEDPEFGFLEEDYIINTSEVRISNIRLGLHENSYYVESYKLFGDYDSRWLDQELFIDFLLNDLHLPEHRLNSYLKYIKDSLIPKEKIPEPEYSDLSFDNEEEEEGNDNNSDSDDESDRNGISDDMKEGLDDLISYTLKYNDTRNQEFETHALQTIGKGKKKRFLVNEDLQLDGETVVMLQDKLHERTLQKAKKRRTKEDFISEENKNSKDLFKKYPFGLHVQNIKDEFELFLSYSSDSMSFPPLDPHGNKTITKFANHYNMKTKKSGRGSKQHIIIQKTKKTRWGTPNYNLISQLLKQRPIFMRADVPRINRIHASDRVIRERFNITKTKFHVKEGEIVGEDAPEIGKDNIGRRLLEKFGWTSGEGLGAHGNKGISEPVLAVVKKSKTGLGHRIKESGGSNIKSDESLKSHLHHKRRRRHTNRFH</sequence>
<proteinExistence type="inferred from homology"/>
<dbReference type="EMBL" id="JAWIZZ010000040">
    <property type="protein sequence ID" value="KAK5780614.1"/>
    <property type="molecule type" value="Genomic_DNA"/>
</dbReference>
<dbReference type="InterPro" id="IPR036867">
    <property type="entry name" value="R3H_dom_sf"/>
</dbReference>
<evidence type="ECO:0000256" key="8">
    <source>
        <dbReference type="ARBA" id="ARBA00023242"/>
    </source>
</evidence>
<dbReference type="Pfam" id="PF01585">
    <property type="entry name" value="G-patch"/>
    <property type="match status" value="1"/>
</dbReference>
<keyword evidence="7" id="KW-0508">mRNA splicing</keyword>
<feature type="region of interest" description="Disordered" evidence="9">
    <location>
        <begin position="1"/>
        <end position="34"/>
    </location>
</feature>
<evidence type="ECO:0000313" key="11">
    <source>
        <dbReference type="EMBL" id="KAK5780614.1"/>
    </source>
</evidence>
<dbReference type="GO" id="GO:0008380">
    <property type="term" value="P:RNA splicing"/>
    <property type="evidence" value="ECO:0007669"/>
    <property type="project" value="UniProtKB-KW"/>
</dbReference>
<dbReference type="SMART" id="SM00443">
    <property type="entry name" value="G_patch"/>
    <property type="match status" value="1"/>
</dbReference>
<feature type="compositionally biased region" description="Acidic residues" evidence="9">
    <location>
        <begin position="532"/>
        <end position="551"/>
    </location>
</feature>
<dbReference type="InterPro" id="IPR051189">
    <property type="entry name" value="Splicing_assoc_domain"/>
</dbReference>
<organism evidence="11 12">
    <name type="scientific">Arxiozyma heterogenica</name>
    <dbReference type="NCBI Taxonomy" id="278026"/>
    <lineage>
        <taxon>Eukaryota</taxon>
        <taxon>Fungi</taxon>
        <taxon>Dikarya</taxon>
        <taxon>Ascomycota</taxon>
        <taxon>Saccharomycotina</taxon>
        <taxon>Saccharomycetes</taxon>
        <taxon>Saccharomycetales</taxon>
        <taxon>Saccharomycetaceae</taxon>
        <taxon>Arxiozyma</taxon>
    </lineage>
</organism>
<evidence type="ECO:0000256" key="3">
    <source>
        <dbReference type="ARBA" id="ARBA00010306"/>
    </source>
</evidence>
<accession>A0AAN7ZSQ7</accession>
<dbReference type="GO" id="GO:0005737">
    <property type="term" value="C:cytoplasm"/>
    <property type="evidence" value="ECO:0007669"/>
    <property type="project" value="UniProtKB-SubCell"/>
</dbReference>